<organism evidence="3 4">
    <name type="scientific">Astrephomene gubernaculifera</name>
    <dbReference type="NCBI Taxonomy" id="47775"/>
    <lineage>
        <taxon>Eukaryota</taxon>
        <taxon>Viridiplantae</taxon>
        <taxon>Chlorophyta</taxon>
        <taxon>core chlorophytes</taxon>
        <taxon>Chlorophyceae</taxon>
        <taxon>CS clade</taxon>
        <taxon>Chlamydomonadales</taxon>
        <taxon>Astrephomenaceae</taxon>
        <taxon>Astrephomene</taxon>
    </lineage>
</organism>
<feature type="compositionally biased region" description="Gly residues" evidence="1">
    <location>
        <begin position="383"/>
        <end position="394"/>
    </location>
</feature>
<feature type="non-terminal residue" evidence="3">
    <location>
        <position position="1"/>
    </location>
</feature>
<dbReference type="AlphaFoldDB" id="A0AAD3DU23"/>
<evidence type="ECO:0000259" key="2">
    <source>
        <dbReference type="Pfam" id="PF07393"/>
    </source>
</evidence>
<dbReference type="GO" id="GO:0006893">
    <property type="term" value="P:Golgi to plasma membrane transport"/>
    <property type="evidence" value="ECO:0007669"/>
    <property type="project" value="TreeGrafter"/>
</dbReference>
<feature type="region of interest" description="Disordered" evidence="1">
    <location>
        <begin position="260"/>
        <end position="437"/>
    </location>
</feature>
<feature type="compositionally biased region" description="Acidic residues" evidence="1">
    <location>
        <begin position="260"/>
        <end position="269"/>
    </location>
</feature>
<dbReference type="InterPro" id="IPR048627">
    <property type="entry name" value="Sec10_HB"/>
</dbReference>
<evidence type="ECO:0000256" key="1">
    <source>
        <dbReference type="SAM" id="MobiDB-lite"/>
    </source>
</evidence>
<dbReference type="InterPro" id="IPR009976">
    <property type="entry name" value="Sec10-like"/>
</dbReference>
<name>A0AAD3DU23_9CHLO</name>
<feature type="compositionally biased region" description="Acidic residues" evidence="1">
    <location>
        <begin position="301"/>
        <end position="316"/>
    </location>
</feature>
<feature type="compositionally biased region" description="Basic residues" evidence="1">
    <location>
        <begin position="352"/>
        <end position="361"/>
    </location>
</feature>
<dbReference type="Proteomes" id="UP001054857">
    <property type="component" value="Unassembled WGS sequence"/>
</dbReference>
<keyword evidence="4" id="KW-1185">Reference proteome</keyword>
<proteinExistence type="predicted"/>
<protein>
    <recommendedName>
        <fullName evidence="2">Exocyst complex component Sec10-like alpha-helical bundle domain-containing protein</fullName>
    </recommendedName>
</protein>
<feature type="non-terminal residue" evidence="3">
    <location>
        <position position="521"/>
    </location>
</feature>
<sequence>VLPALFWEERRMAEAASVARKLRALTSEAESALQRTRLAGDAAAAAGAAAGAVGAGAGAAAAGGERTAAAGFFPSPSVLSMGGSGGGSAMVAPRGSLEYCTRRLAEYCAWLEGRVVARFDRAFEDDNLRLMAECARIMAAFEMETVVVQRYISLLPAFQTPLDSLPWLREPAVAADDAVVAERLRPLSRLYGTLGETVEIEAARMSSVFPSPRAALQLLATRVFQDRVRLALDRLLEDTAEDAFSRSTSFSSAADELLELEQEGSEGSEGEGLMGRGRRVSNSRGDQEEVEKGKRRHGGEDKDDEDDDDEDEDEDYNSSGSGSYDDEGTDDGGGSEVEDGSSQGAAAADARRRQRRQRQRRREQQQRRLRSTAPSKAIHAAASGGGGGGGGGGYPRRHSHSSYEGGRRGGGGRGGGRGGGGDGDVYGSGRDDGDDGGGGPSVLALHLYLRLLAGAYDKTRELAERVSSACSGCVSVAPLLSAAFERALQLYPAPELQWLDLMAERELAPEFESPDPARRPP</sequence>
<gene>
    <name evidence="3" type="ORF">Agub_g9839</name>
</gene>
<dbReference type="EMBL" id="BMAR01000021">
    <property type="protein sequence ID" value="GFR48011.1"/>
    <property type="molecule type" value="Genomic_DNA"/>
</dbReference>
<feature type="compositionally biased region" description="Gly residues" evidence="1">
    <location>
        <begin position="408"/>
        <end position="426"/>
    </location>
</feature>
<dbReference type="PANTHER" id="PTHR12100">
    <property type="entry name" value="SEC10"/>
    <property type="match status" value="1"/>
</dbReference>
<feature type="domain" description="Exocyst complex component Sec10-like alpha-helical bundle" evidence="2">
    <location>
        <begin position="14"/>
        <end position="240"/>
    </location>
</feature>
<evidence type="ECO:0000313" key="4">
    <source>
        <dbReference type="Proteomes" id="UP001054857"/>
    </source>
</evidence>
<dbReference type="Pfam" id="PF07393">
    <property type="entry name" value="Sec10_HB"/>
    <property type="match status" value="1"/>
</dbReference>
<dbReference type="GO" id="GO:0006887">
    <property type="term" value="P:exocytosis"/>
    <property type="evidence" value="ECO:0007669"/>
    <property type="project" value="TreeGrafter"/>
</dbReference>
<evidence type="ECO:0000313" key="3">
    <source>
        <dbReference type="EMBL" id="GFR48011.1"/>
    </source>
</evidence>
<comment type="caution">
    <text evidence="3">The sequence shown here is derived from an EMBL/GenBank/DDBJ whole genome shotgun (WGS) entry which is preliminary data.</text>
</comment>
<dbReference type="GO" id="GO:0000145">
    <property type="term" value="C:exocyst"/>
    <property type="evidence" value="ECO:0007669"/>
    <property type="project" value="TreeGrafter"/>
</dbReference>
<reference evidence="3 4" key="1">
    <citation type="journal article" date="2021" name="Sci. Rep.">
        <title>Genome sequencing of the multicellular alga Astrephomene provides insights into convergent evolution of germ-soma differentiation.</title>
        <authorList>
            <person name="Yamashita S."/>
            <person name="Yamamoto K."/>
            <person name="Matsuzaki R."/>
            <person name="Suzuki S."/>
            <person name="Yamaguchi H."/>
            <person name="Hirooka S."/>
            <person name="Minakuchi Y."/>
            <person name="Miyagishima S."/>
            <person name="Kawachi M."/>
            <person name="Toyoda A."/>
            <person name="Nozaki H."/>
        </authorList>
    </citation>
    <scope>NUCLEOTIDE SEQUENCE [LARGE SCALE GENOMIC DNA]</scope>
    <source>
        <strain evidence="3 4">NIES-4017</strain>
    </source>
</reference>
<accession>A0AAD3DU23</accession>
<dbReference type="PANTHER" id="PTHR12100:SF0">
    <property type="entry name" value="EXOCYST COMPLEX COMPONENT 5"/>
    <property type="match status" value="1"/>
</dbReference>